<keyword evidence="1" id="KW-0812">Transmembrane</keyword>
<name>A0A5N7CL42_PETAA</name>
<organism evidence="2">
    <name type="scientific">Petromyces alliaceus</name>
    <name type="common">Aspergillus alliaceus</name>
    <dbReference type="NCBI Taxonomy" id="209559"/>
    <lineage>
        <taxon>Eukaryota</taxon>
        <taxon>Fungi</taxon>
        <taxon>Dikarya</taxon>
        <taxon>Ascomycota</taxon>
        <taxon>Pezizomycotina</taxon>
        <taxon>Eurotiomycetes</taxon>
        <taxon>Eurotiomycetidae</taxon>
        <taxon>Eurotiales</taxon>
        <taxon>Aspergillaceae</taxon>
        <taxon>Aspergillus</taxon>
        <taxon>Aspergillus subgen. Circumdati</taxon>
    </lineage>
</organism>
<keyword evidence="1" id="KW-1133">Transmembrane helix</keyword>
<dbReference type="EMBL" id="ML735220">
    <property type="protein sequence ID" value="KAE8394952.1"/>
    <property type="molecule type" value="Genomic_DNA"/>
</dbReference>
<dbReference type="AlphaFoldDB" id="A0A5N7CL42"/>
<sequence length="111" mass="12380">MAVLQTNFSYYARSVVEASGNIDMAAHTPIFILAVLPLAALFILFNFVIHNPTHPETRNNLSLLDVAAGHFSLFDYKSGGFIPASLLTEFAHIARQYVKDLSTKQQQQQQQ</sequence>
<accession>A0A5N7CL42</accession>
<keyword evidence="1" id="KW-0472">Membrane</keyword>
<proteinExistence type="predicted"/>
<reference evidence="2" key="1">
    <citation type="submission" date="2019-04" db="EMBL/GenBank/DDBJ databases">
        <title>Friends and foes A comparative genomics studyof 23 Aspergillus species from section Flavi.</title>
        <authorList>
            <consortium name="DOE Joint Genome Institute"/>
            <person name="Kjaerbolling I."/>
            <person name="Vesth T."/>
            <person name="Frisvad J.C."/>
            <person name="Nybo J.L."/>
            <person name="Theobald S."/>
            <person name="Kildgaard S."/>
            <person name="Isbrandt T."/>
            <person name="Kuo A."/>
            <person name="Sato A."/>
            <person name="Lyhne E.K."/>
            <person name="Kogle M.E."/>
            <person name="Wiebenga A."/>
            <person name="Kun R.S."/>
            <person name="Lubbers R.J."/>
            <person name="Makela M.R."/>
            <person name="Barry K."/>
            <person name="Chovatia M."/>
            <person name="Clum A."/>
            <person name="Daum C."/>
            <person name="Haridas S."/>
            <person name="He G."/>
            <person name="LaButti K."/>
            <person name="Lipzen A."/>
            <person name="Mondo S."/>
            <person name="Riley R."/>
            <person name="Salamov A."/>
            <person name="Simmons B.A."/>
            <person name="Magnuson J.K."/>
            <person name="Henrissat B."/>
            <person name="Mortensen U.H."/>
            <person name="Larsen T.O."/>
            <person name="Devries R.P."/>
            <person name="Grigoriev I.V."/>
            <person name="Machida M."/>
            <person name="Baker S.E."/>
            <person name="Andersen M.R."/>
        </authorList>
    </citation>
    <scope>NUCLEOTIDE SEQUENCE [LARGE SCALE GENOMIC DNA]</scope>
    <source>
        <strain evidence="2">IBT 14317</strain>
    </source>
</reference>
<protein>
    <submittedName>
        <fullName evidence="2">Uncharacterized protein</fullName>
    </submittedName>
</protein>
<evidence type="ECO:0000256" key="1">
    <source>
        <dbReference type="SAM" id="Phobius"/>
    </source>
</evidence>
<dbReference type="OrthoDB" id="39175at2759"/>
<feature type="transmembrane region" description="Helical" evidence="1">
    <location>
        <begin position="30"/>
        <end position="49"/>
    </location>
</feature>
<gene>
    <name evidence="2" type="ORF">BDV23DRAFT_178941</name>
</gene>
<dbReference type="Proteomes" id="UP000326877">
    <property type="component" value="Unassembled WGS sequence"/>
</dbReference>
<evidence type="ECO:0000313" key="2">
    <source>
        <dbReference type="EMBL" id="KAE8394952.1"/>
    </source>
</evidence>